<evidence type="ECO:0008006" key="3">
    <source>
        <dbReference type="Google" id="ProtNLM"/>
    </source>
</evidence>
<sequence>MMSRLRSSLALGLVCLIALTAVHVGAIRGQAKVAGSIVVCSSGGVVNVAVDADGRPVGPAHECPDCIMSVLAALDLTVPGAVDARQVSSAIWADHIQQELSREGLTANARGPPSVSRLA</sequence>
<keyword evidence="2" id="KW-1185">Reference proteome</keyword>
<reference evidence="1 2" key="1">
    <citation type="submission" date="2019-03" db="EMBL/GenBank/DDBJ databases">
        <title>Rhodobacteraceae bacterium SM1902, a new member of the family Rhodobacteraceae isolated from Yantai.</title>
        <authorList>
            <person name="Sun Y."/>
        </authorList>
    </citation>
    <scope>NUCLEOTIDE SEQUENCE [LARGE SCALE GENOMIC DNA]</scope>
    <source>
        <strain evidence="1 2">SM1902</strain>
    </source>
</reference>
<dbReference type="OrthoDB" id="7863585at2"/>
<name>A0A4R6AJW8_9RHOB</name>
<evidence type="ECO:0000313" key="1">
    <source>
        <dbReference type="EMBL" id="TDL81743.1"/>
    </source>
</evidence>
<organism evidence="1 2">
    <name type="scientific">Meridianimarinicoccus aquatilis</name>
    <dbReference type="NCBI Taxonomy" id="2552766"/>
    <lineage>
        <taxon>Bacteria</taxon>
        <taxon>Pseudomonadati</taxon>
        <taxon>Pseudomonadota</taxon>
        <taxon>Alphaproteobacteria</taxon>
        <taxon>Rhodobacterales</taxon>
        <taxon>Paracoccaceae</taxon>
        <taxon>Meridianimarinicoccus</taxon>
    </lineage>
</organism>
<dbReference type="AlphaFoldDB" id="A0A4R6AJW8"/>
<accession>A0A4R6AJW8</accession>
<comment type="caution">
    <text evidence="1">The sequence shown here is derived from an EMBL/GenBank/DDBJ whole genome shotgun (WGS) entry which is preliminary data.</text>
</comment>
<protein>
    <recommendedName>
        <fullName evidence="3">DUF2946 domain-containing protein</fullName>
    </recommendedName>
</protein>
<evidence type="ECO:0000313" key="2">
    <source>
        <dbReference type="Proteomes" id="UP000294562"/>
    </source>
</evidence>
<dbReference type="EMBL" id="SMZO01000092">
    <property type="protein sequence ID" value="TDL81743.1"/>
    <property type="molecule type" value="Genomic_DNA"/>
</dbReference>
<gene>
    <name evidence="1" type="ORF">E2L05_19665</name>
</gene>
<proteinExistence type="predicted"/>
<dbReference type="Proteomes" id="UP000294562">
    <property type="component" value="Unassembled WGS sequence"/>
</dbReference>